<sequence length="229" mass="25036">MTTARTIDGFGGGYRFEQIALTAIFVLNVSVGQLVTEAYAQQHMTIKVEARYGTEREKATVGYAHFNNNWAPTVDSFNPTKQWQLCTRDFRLRRYGEIKSALATCKALAPPHSDMHEDVVCANPERPARAIRERVHQVCSAPDPSFPTPSTSTHNSAGGAREKVRKASMSPSQICPVNIFVLVQSLEAAAAADSVSKSEGCLKPQSRPSTRPAHKTIHQPPPAFLTAGF</sequence>
<proteinExistence type="predicted"/>
<dbReference type="AlphaFoldDB" id="A0A8E3B1N0"/>
<reference evidence="2 3" key="1">
    <citation type="submission" date="2018-05" db="EMBL/GenBank/DDBJ databases">
        <title>Genomic Encyclopedia of Type Strains, Phase IV (KMG-IV): sequencing the most valuable type-strain genomes for metagenomic binning, comparative biology and taxonomic classification.</title>
        <authorList>
            <person name="Goeker M."/>
        </authorList>
    </citation>
    <scope>NUCLEOTIDE SEQUENCE [LARGE SCALE GENOMIC DNA]</scope>
    <source>
        <strain evidence="2 3">DSM 2626</strain>
    </source>
</reference>
<evidence type="ECO:0000313" key="3">
    <source>
        <dbReference type="Proteomes" id="UP000245631"/>
    </source>
</evidence>
<name>A0A8E3B1N0_RHILI</name>
<comment type="caution">
    <text evidence="2">The sequence shown here is derived from an EMBL/GenBank/DDBJ whole genome shotgun (WGS) entry which is preliminary data.</text>
</comment>
<evidence type="ECO:0000313" key="2">
    <source>
        <dbReference type="EMBL" id="PWJ86912.1"/>
    </source>
</evidence>
<dbReference type="EMBL" id="QGGH01000020">
    <property type="protein sequence ID" value="PWJ86912.1"/>
    <property type="molecule type" value="Genomic_DNA"/>
</dbReference>
<accession>A0A8E3B1N0</accession>
<evidence type="ECO:0000256" key="1">
    <source>
        <dbReference type="SAM" id="MobiDB-lite"/>
    </source>
</evidence>
<feature type="region of interest" description="Disordered" evidence="1">
    <location>
        <begin position="140"/>
        <end position="168"/>
    </location>
</feature>
<gene>
    <name evidence="2" type="ORF">C8D77_12010</name>
</gene>
<feature type="region of interest" description="Disordered" evidence="1">
    <location>
        <begin position="194"/>
        <end position="229"/>
    </location>
</feature>
<organism evidence="2 3">
    <name type="scientific">Rhizobium loti</name>
    <name type="common">Mesorhizobium loti</name>
    <dbReference type="NCBI Taxonomy" id="381"/>
    <lineage>
        <taxon>Bacteria</taxon>
        <taxon>Pseudomonadati</taxon>
        <taxon>Pseudomonadota</taxon>
        <taxon>Alphaproteobacteria</taxon>
        <taxon>Hyphomicrobiales</taxon>
        <taxon>Phyllobacteriaceae</taxon>
        <taxon>Mesorhizobium</taxon>
    </lineage>
</organism>
<dbReference type="Proteomes" id="UP000245631">
    <property type="component" value="Unassembled WGS sequence"/>
</dbReference>
<protein>
    <submittedName>
        <fullName evidence="2">Uncharacterized protein</fullName>
    </submittedName>
</protein>